<evidence type="ECO:0000313" key="3">
    <source>
        <dbReference type="Proteomes" id="UP001500622"/>
    </source>
</evidence>
<feature type="domain" description="Polysaccharide pyruvyl transferase" evidence="1">
    <location>
        <begin position="162"/>
        <end position="317"/>
    </location>
</feature>
<dbReference type="Proteomes" id="UP001500622">
    <property type="component" value="Unassembled WGS sequence"/>
</dbReference>
<evidence type="ECO:0000313" key="2">
    <source>
        <dbReference type="EMBL" id="GAA4421619.1"/>
    </source>
</evidence>
<dbReference type="Pfam" id="PF04230">
    <property type="entry name" value="PS_pyruv_trans"/>
    <property type="match status" value="1"/>
</dbReference>
<dbReference type="RefSeq" id="WP_345215600.1">
    <property type="nucleotide sequence ID" value="NZ_BAABGN010000006.1"/>
</dbReference>
<sequence length="472" mass="51787">MVSNDQPRVLLVGAYERDNFGDLLFLLQSEEYLRNAEVTAAAPFPGDMTELLDRRIPAYGPLLEEQEYDCLWTVGGEVGATSFLGAYRMSMPPGVVRAYEAASPQVREEMIRRTCGNTPIENPYIPRPTAYPRNASAAMVLNSVGFAGITGLPTDQQEARLATIREADRIAVRDQLSADLLTAHGVSHTLAPDLVHSMALTRPRERPAEPDVALVQVSDAHLRQTGHEAFAEALARSAHLAPFRIRLFLAGTARGHDSVESYERIIAHVHRISPGRDIDISTARRPLDLADEIARAALWIGLSLHGRIVAAAYGVPRMSLAKRKLDAYAQTWDPEMPYGVTTEGLDDAVAEALSPAVAARAGTVGADLARMADRSVRATVTETLGEDAAAPAVRDARVRRRVTSLETWRQSQRSRLQSQVAERDRTIEDLRRRLALAETIASTRSPGATDRVLDGMLRRARSAKDRLPSRRA</sequence>
<gene>
    <name evidence="2" type="ORF">GCM10023169_14660</name>
</gene>
<reference evidence="3" key="1">
    <citation type="journal article" date="2019" name="Int. J. Syst. Evol. Microbiol.">
        <title>The Global Catalogue of Microorganisms (GCM) 10K type strain sequencing project: providing services to taxonomists for standard genome sequencing and annotation.</title>
        <authorList>
            <consortium name="The Broad Institute Genomics Platform"/>
            <consortium name="The Broad Institute Genome Sequencing Center for Infectious Disease"/>
            <person name="Wu L."/>
            <person name="Ma J."/>
        </authorList>
    </citation>
    <scope>NUCLEOTIDE SEQUENCE [LARGE SCALE GENOMIC DNA]</scope>
    <source>
        <strain evidence="3">JCM 17810</strain>
    </source>
</reference>
<dbReference type="EMBL" id="BAABGN010000006">
    <property type="protein sequence ID" value="GAA4421619.1"/>
    <property type="molecule type" value="Genomic_DNA"/>
</dbReference>
<comment type="caution">
    <text evidence="2">The sequence shown here is derived from an EMBL/GenBank/DDBJ whole genome shotgun (WGS) entry which is preliminary data.</text>
</comment>
<evidence type="ECO:0000259" key="1">
    <source>
        <dbReference type="Pfam" id="PF04230"/>
    </source>
</evidence>
<organism evidence="2 3">
    <name type="scientific">Georgenia halophila</name>
    <dbReference type="NCBI Taxonomy" id="620889"/>
    <lineage>
        <taxon>Bacteria</taxon>
        <taxon>Bacillati</taxon>
        <taxon>Actinomycetota</taxon>
        <taxon>Actinomycetes</taxon>
        <taxon>Micrococcales</taxon>
        <taxon>Bogoriellaceae</taxon>
        <taxon>Georgenia</taxon>
    </lineage>
</organism>
<name>A0ABP8L2R5_9MICO</name>
<keyword evidence="3" id="KW-1185">Reference proteome</keyword>
<protein>
    <recommendedName>
        <fullName evidence="1">Polysaccharide pyruvyl transferase domain-containing protein</fullName>
    </recommendedName>
</protein>
<dbReference type="InterPro" id="IPR007345">
    <property type="entry name" value="Polysacch_pyruvyl_Trfase"/>
</dbReference>
<accession>A0ABP8L2R5</accession>
<proteinExistence type="predicted"/>